<feature type="domain" description="Peptidase A2" evidence="4">
    <location>
        <begin position="142"/>
        <end position="156"/>
    </location>
</feature>
<dbReference type="SUPFAM" id="SSF51283">
    <property type="entry name" value="dUTPase-like"/>
    <property type="match status" value="1"/>
</dbReference>
<dbReference type="EMBL" id="VYZB01000575">
    <property type="protein sequence ID" value="NWS75353.1"/>
    <property type="molecule type" value="Genomic_DNA"/>
</dbReference>
<evidence type="ECO:0000256" key="1">
    <source>
        <dbReference type="ARBA" id="ARBA00022670"/>
    </source>
</evidence>
<dbReference type="Proteomes" id="UP000549499">
    <property type="component" value="Unassembled WGS sequence"/>
</dbReference>
<gene>
    <name evidence="5" type="primary">Ervk9_2</name>
    <name evidence="5" type="ORF">CROSUL_R08785</name>
</gene>
<comment type="caution">
    <text evidence="5">The sequence shown here is derived from an EMBL/GenBank/DDBJ whole genome shotgun (WGS) entry which is preliminary data.</text>
</comment>
<feature type="non-terminal residue" evidence="5">
    <location>
        <position position="156"/>
    </location>
</feature>
<keyword evidence="3" id="KW-0378">Hydrolase</keyword>
<dbReference type="GO" id="GO:0004190">
    <property type="term" value="F:aspartic-type endopeptidase activity"/>
    <property type="evidence" value="ECO:0007669"/>
    <property type="project" value="UniProtKB-KW"/>
</dbReference>
<proteinExistence type="predicted"/>
<dbReference type="CDD" id="cd07557">
    <property type="entry name" value="trimeric_dUTPase"/>
    <property type="match status" value="1"/>
</dbReference>
<dbReference type="AlphaFoldDB" id="A0A7K5I1R7"/>
<dbReference type="Pfam" id="PF00692">
    <property type="entry name" value="dUTPase"/>
    <property type="match status" value="1"/>
</dbReference>
<dbReference type="InterPro" id="IPR001995">
    <property type="entry name" value="Peptidase_A2_cat"/>
</dbReference>
<protein>
    <submittedName>
        <fullName evidence="5">POK9 protein</fullName>
    </submittedName>
</protein>
<dbReference type="InterPro" id="IPR033704">
    <property type="entry name" value="dUTPase_trimeric"/>
</dbReference>
<feature type="non-terminal residue" evidence="5">
    <location>
        <position position="1"/>
    </location>
</feature>
<dbReference type="InterPro" id="IPR001969">
    <property type="entry name" value="Aspartic_peptidase_AS"/>
</dbReference>
<accession>A0A7K5I1R7</accession>
<dbReference type="GO" id="GO:0006508">
    <property type="term" value="P:proteolysis"/>
    <property type="evidence" value="ECO:0007669"/>
    <property type="project" value="UniProtKB-KW"/>
</dbReference>
<dbReference type="InterPro" id="IPR029054">
    <property type="entry name" value="dUTPase-like"/>
</dbReference>
<keyword evidence="1" id="KW-0645">Protease</keyword>
<evidence type="ECO:0000256" key="2">
    <source>
        <dbReference type="ARBA" id="ARBA00022750"/>
    </source>
</evidence>
<evidence type="ECO:0000313" key="6">
    <source>
        <dbReference type="Proteomes" id="UP000549499"/>
    </source>
</evidence>
<dbReference type="OrthoDB" id="9900537at2759"/>
<keyword evidence="6" id="KW-1185">Reference proteome</keyword>
<dbReference type="PROSITE" id="PS00141">
    <property type="entry name" value="ASP_PROTEASE"/>
    <property type="match status" value="1"/>
</dbReference>
<keyword evidence="2" id="KW-0064">Aspartyl protease</keyword>
<dbReference type="PANTHER" id="PTHR19422:SF123">
    <property type="entry name" value="RT1 CLASS I, LOCUS CE15"/>
    <property type="match status" value="1"/>
</dbReference>
<organism evidence="5 6">
    <name type="scientific">Crotophaga sulcirostris</name>
    <name type="common">Groove-billed ani</name>
    <dbReference type="NCBI Taxonomy" id="33598"/>
    <lineage>
        <taxon>Eukaryota</taxon>
        <taxon>Metazoa</taxon>
        <taxon>Chordata</taxon>
        <taxon>Craniata</taxon>
        <taxon>Vertebrata</taxon>
        <taxon>Euteleostomi</taxon>
        <taxon>Archelosauria</taxon>
        <taxon>Archosauria</taxon>
        <taxon>Dinosauria</taxon>
        <taxon>Saurischia</taxon>
        <taxon>Theropoda</taxon>
        <taxon>Coelurosauria</taxon>
        <taxon>Aves</taxon>
        <taxon>Neognathae</taxon>
        <taxon>Neoaves</taxon>
        <taxon>Otidimorphae</taxon>
        <taxon>Cuculiformes</taxon>
        <taxon>Crotophagidae</taxon>
        <taxon>Crotophaga</taxon>
    </lineage>
</organism>
<dbReference type="InterPro" id="IPR051592">
    <property type="entry name" value="HERV-K_Pro_peptidase_A2"/>
</dbReference>
<dbReference type="PROSITE" id="PS50175">
    <property type="entry name" value="ASP_PROT_RETROV"/>
    <property type="match status" value="1"/>
</dbReference>
<reference evidence="5 6" key="1">
    <citation type="submission" date="2019-09" db="EMBL/GenBank/DDBJ databases">
        <title>Bird 10,000 Genomes (B10K) Project - Family phase.</title>
        <authorList>
            <person name="Zhang G."/>
        </authorList>
    </citation>
    <scope>NUCLEOTIDE SEQUENCE [LARGE SCALE GENOMIC DNA]</scope>
    <source>
        <strain evidence="5">B10K-DU-003-44</strain>
        <tissue evidence="5">Muscle</tissue>
    </source>
</reference>
<dbReference type="PANTHER" id="PTHR19422">
    <property type="entry name" value="GAG RETROVIRAL POLYPROTEIN"/>
    <property type="match status" value="1"/>
</dbReference>
<dbReference type="InterPro" id="IPR036157">
    <property type="entry name" value="dUTPase-like_sf"/>
</dbReference>
<evidence type="ECO:0000256" key="3">
    <source>
        <dbReference type="ARBA" id="ARBA00022801"/>
    </source>
</evidence>
<name>A0A7K5I1R7_CROSL</name>
<evidence type="ECO:0000259" key="4">
    <source>
        <dbReference type="PROSITE" id="PS50175"/>
    </source>
</evidence>
<dbReference type="Gene3D" id="2.70.40.10">
    <property type="match status" value="1"/>
</dbReference>
<evidence type="ECO:0000313" key="5">
    <source>
        <dbReference type="EMBL" id="NWS75353.1"/>
    </source>
</evidence>
<sequence length="156" mass="16491">SGSAGVDVETSEEITLTDTQVQCIPTNLTGPLGHGLSALLLGRSSVTRKGIFILLGEIDSDFMGVISIMVWTPNPPVFIPKGSRVGQLVPFKAVDPQASPKERGKGFGSTSIAELYVALDIGKAKPMEKVKIKDEHGNSKTLQMLVDTGVDVTIVS</sequence>